<reference evidence="2" key="8">
    <citation type="journal article" date="2005" name="Science">
        <title>Antisense Transcription in the Mammalian Transcriptome.</title>
        <authorList>
            <consortium name="RIKEN Genome Exploration Research Group and Genome Science Group (Genome Network Project Core Group) and the FANTOM Consortium"/>
        </authorList>
    </citation>
    <scope>NUCLEOTIDE SEQUENCE</scope>
    <source>
        <strain evidence="2">C57BL/6J</strain>
        <tissue evidence="2">Medulla oblongata</tissue>
    </source>
</reference>
<feature type="region of interest" description="Disordered" evidence="1">
    <location>
        <begin position="55"/>
        <end position="77"/>
    </location>
</feature>
<evidence type="ECO:0000256" key="1">
    <source>
        <dbReference type="SAM" id="MobiDB-lite"/>
    </source>
</evidence>
<name>Q8C090_MOUSE</name>
<dbReference type="MGI" id="MGI:2144423">
    <property type="gene designation" value="Arhgap44"/>
</dbReference>
<dbReference type="AGR" id="MGI:2144423"/>
<organism evidence="2">
    <name type="scientific">Mus musculus</name>
    <name type="common">Mouse</name>
    <dbReference type="NCBI Taxonomy" id="10090"/>
    <lineage>
        <taxon>Eukaryota</taxon>
        <taxon>Metazoa</taxon>
        <taxon>Chordata</taxon>
        <taxon>Craniata</taxon>
        <taxon>Vertebrata</taxon>
        <taxon>Euteleostomi</taxon>
        <taxon>Mammalia</taxon>
        <taxon>Eutheria</taxon>
        <taxon>Euarchontoglires</taxon>
        <taxon>Glires</taxon>
        <taxon>Rodentia</taxon>
        <taxon>Myomorpha</taxon>
        <taxon>Muroidea</taxon>
        <taxon>Muridae</taxon>
        <taxon>Murinae</taxon>
        <taxon>Mus</taxon>
        <taxon>Mus</taxon>
    </lineage>
</organism>
<reference evidence="2" key="3">
    <citation type="journal article" date="2000" name="Genome Res.">
        <title>RIKEN integrated sequence analysis (RISA) system--384-format sequencing pipeline with 384 multicapillary sequencer.</title>
        <authorList>
            <person name="Shibata K."/>
            <person name="Itoh M."/>
            <person name="Aizawa K."/>
            <person name="Nagaoka S."/>
            <person name="Sasaki N."/>
            <person name="Carninci P."/>
            <person name="Konno H."/>
            <person name="Akiyama J."/>
            <person name="Nishi K."/>
            <person name="Kitsunai T."/>
            <person name="Tashiro H."/>
            <person name="Itoh M."/>
            <person name="Sumi N."/>
            <person name="Ishii Y."/>
            <person name="Nakamura S."/>
            <person name="Hazama M."/>
            <person name="Nishine T."/>
            <person name="Harada A."/>
            <person name="Yamamoto R."/>
            <person name="Matsumoto H."/>
            <person name="Sakaguchi S."/>
            <person name="Ikegami T."/>
            <person name="Kashiwagi K."/>
            <person name="Fujiwake S."/>
            <person name="Inoue K."/>
            <person name="Togawa Y."/>
            <person name="Izawa M."/>
            <person name="Ohara E."/>
            <person name="Watahiki M."/>
            <person name="Yoneda Y."/>
            <person name="Ishikawa T."/>
            <person name="Ozawa K."/>
            <person name="Tanaka T."/>
            <person name="Matsuura S."/>
            <person name="Kawai J."/>
            <person name="Okazaki Y."/>
            <person name="Muramatsu M."/>
            <person name="Inoue Y."/>
            <person name="Kira A."/>
            <person name="Hayashizaki Y."/>
        </authorList>
    </citation>
    <scope>NUCLEOTIDE SEQUENCE</scope>
    <source>
        <strain evidence="2">C57BL/6J</strain>
        <tissue evidence="2">Medulla oblongata</tissue>
    </source>
</reference>
<gene>
    <name evidence="3" type="primary">Arhgap44</name>
    <name evidence="3" type="synonym">AU040829</name>
</gene>
<proteinExistence type="evidence at transcript level"/>
<reference evidence="2" key="2">
    <citation type="journal article" date="2000" name="Genome Res.">
        <title>Normalization and subtraction of cap-trapper-selected cDNAs to prepare full-length cDNA libraries for rapid discovery of new genes.</title>
        <authorList>
            <person name="Carninci P."/>
            <person name="Shibata Y."/>
            <person name="Hayatsu N."/>
            <person name="Sugahara Y."/>
            <person name="Shibata K."/>
            <person name="Itoh M."/>
            <person name="Konno H."/>
            <person name="Okazaki Y."/>
            <person name="Muramatsu M."/>
            <person name="Hayashizaki Y."/>
        </authorList>
    </citation>
    <scope>NUCLEOTIDE SEQUENCE</scope>
    <source>
        <strain evidence="2">C57BL/6J</strain>
        <tissue evidence="2">Medulla oblongata</tissue>
    </source>
</reference>
<reference evidence="2" key="4">
    <citation type="journal article" date="2001" name="Nature">
        <title>Functional annotation of a full-length mouse cDNA collection.</title>
        <authorList>
            <consortium name="The RIKEN Genome Exploration Research Group Phase II Team and the FANTOM Consortium"/>
        </authorList>
    </citation>
    <scope>NUCLEOTIDE SEQUENCE</scope>
    <source>
        <strain evidence="2">C57BL/6J</strain>
        <tissue evidence="2">Medulla oblongata</tissue>
    </source>
</reference>
<evidence type="ECO:0000313" key="3">
    <source>
        <dbReference type="MGI" id="MGI:2144423"/>
    </source>
</evidence>
<sequence>MFPNTLGILEHFRIQAPRLVGVWGLTLLFWRLKLTSNNSVSQSRWRGWYWAPSPQRGLRGSPADPAHPSHHVPCSPGARAQEACSYFGIKGIKQIWAMHAQSV</sequence>
<dbReference type="EMBL" id="AK032008">
    <property type="protein sequence ID" value="BAC27646.1"/>
    <property type="molecule type" value="mRNA"/>
</dbReference>
<reference evidence="2" key="1">
    <citation type="journal article" date="1999" name="Methods Enzymol.">
        <title>High-efficiency full-length cDNA cloning.</title>
        <authorList>
            <person name="Carninci P."/>
            <person name="Hayashizaki Y."/>
        </authorList>
    </citation>
    <scope>NUCLEOTIDE SEQUENCE</scope>
    <source>
        <strain evidence="2">C57BL/6J</strain>
        <tissue evidence="2">Medulla oblongata</tissue>
    </source>
</reference>
<reference evidence="2" key="7">
    <citation type="journal article" date="2005" name="Science">
        <title>The Transcriptional Landscape of the Mammalian Genome.</title>
        <authorList>
            <consortium name="The FANTOM Consortium"/>
            <consortium name="Riken Genome Exploration Research Group and Genome Science Group (Genome Network Project Core Group)"/>
        </authorList>
    </citation>
    <scope>NUCLEOTIDE SEQUENCE</scope>
    <source>
        <strain evidence="2">C57BL/6J</strain>
        <tissue evidence="2">Medulla oblongata</tissue>
    </source>
</reference>
<evidence type="ECO:0000313" key="2">
    <source>
        <dbReference type="EMBL" id="BAC27646.1"/>
    </source>
</evidence>
<protein>
    <submittedName>
        <fullName evidence="2">Uncharacterized protein</fullName>
    </submittedName>
</protein>
<accession>Q8C090</accession>
<dbReference type="AlphaFoldDB" id="Q8C090"/>
<reference evidence="2" key="5">
    <citation type="submission" date="2001-07" db="EMBL/GenBank/DDBJ databases">
        <authorList>
            <person name="Adachi J."/>
            <person name="Aizawa K."/>
            <person name="Akimura T."/>
            <person name="Arakawa T."/>
            <person name="Bono H."/>
            <person name="Carninci P."/>
            <person name="Fukuda S."/>
            <person name="Furuno M."/>
            <person name="Hanagaki T."/>
            <person name="Hara A."/>
            <person name="Hashizume W."/>
            <person name="Hayashida K."/>
            <person name="Hayatsu N."/>
            <person name="Hiramoto K."/>
            <person name="Hiraoka T."/>
            <person name="Hirozane T."/>
            <person name="Hori F."/>
            <person name="Imotani K."/>
            <person name="Ishii Y."/>
            <person name="Itoh M."/>
            <person name="Kagawa I."/>
            <person name="Kasukawa T."/>
            <person name="Katoh H."/>
            <person name="Kawai J."/>
            <person name="Kojima Y."/>
            <person name="Kondo S."/>
            <person name="Konno H."/>
            <person name="Kouda M."/>
            <person name="Koya S."/>
            <person name="Kurihara C."/>
            <person name="Matsuyama T."/>
            <person name="Miyazaki A."/>
            <person name="Murata M."/>
            <person name="Nakamura M."/>
            <person name="Nishi K."/>
            <person name="Nomura K."/>
            <person name="Numazaki R."/>
            <person name="Ohno M."/>
            <person name="Ohsato N."/>
            <person name="Okazaki Y."/>
            <person name="Saito R."/>
            <person name="Saitoh H."/>
            <person name="Sakai C."/>
            <person name="Sakai K."/>
            <person name="Sakazume N."/>
            <person name="Sano H."/>
            <person name="Sasaki D."/>
            <person name="Shibata K."/>
            <person name="Shinagawa A."/>
            <person name="Shiraki T."/>
            <person name="Sogabe Y."/>
            <person name="Tagami M."/>
            <person name="Tagawa A."/>
            <person name="Takahashi F."/>
            <person name="Takaku-Akahira S."/>
            <person name="Takeda Y."/>
            <person name="Tanaka T."/>
            <person name="Tomaru A."/>
            <person name="Toya T."/>
            <person name="Yasunishi A."/>
            <person name="Muramatsu M."/>
            <person name="Hayashizaki Y."/>
        </authorList>
    </citation>
    <scope>NUCLEOTIDE SEQUENCE</scope>
    <source>
        <strain evidence="2">C57BL/6J</strain>
        <tissue evidence="2">Medulla oblongata</tissue>
    </source>
</reference>
<reference evidence="2" key="6">
    <citation type="journal article" date="2002" name="Nature">
        <title>Analysis of the mouse transcriptome based on functional annotation of 60,770 full-length cDNAs.</title>
        <authorList>
            <consortium name="The FANTOM Consortium and the RIKEN Genome Exploration Research Group Phase I and II Team"/>
        </authorList>
    </citation>
    <scope>NUCLEOTIDE SEQUENCE</scope>
    <source>
        <strain evidence="2">C57BL/6J</strain>
        <tissue evidence="2">Medulla oblongata</tissue>
    </source>
</reference>